<dbReference type="EMBL" id="CP003989">
    <property type="protein sequence ID" value="AGA32609.1"/>
    <property type="molecule type" value="Genomic_DNA"/>
</dbReference>
<gene>
    <name evidence="1" type="ordered locus">TVNIR_0919</name>
</gene>
<evidence type="ECO:0000313" key="1">
    <source>
        <dbReference type="EMBL" id="AGA32609.1"/>
    </source>
</evidence>
<dbReference type="KEGG" id="tni:TVNIR_0919"/>
<accession>L0DSL8</accession>
<reference evidence="1" key="1">
    <citation type="submission" date="2015-12" db="EMBL/GenBank/DDBJ databases">
        <authorList>
            <person name="Tikhonova T.V."/>
            <person name="Pavlov A.R."/>
            <person name="Beletsky A.V."/>
            <person name="Mardanov A.V."/>
            <person name="Sorokin D.Y."/>
            <person name="Ravin N.V."/>
            <person name="Popov V.O."/>
        </authorList>
    </citation>
    <scope>NUCLEOTIDE SEQUENCE</scope>
    <source>
        <strain evidence="1">DSM 14787</strain>
    </source>
</reference>
<dbReference type="RefSeq" id="WP_015257752.1">
    <property type="nucleotide sequence ID" value="NC_019902.2"/>
</dbReference>
<evidence type="ECO:0000313" key="2">
    <source>
        <dbReference type="Proteomes" id="UP000010809"/>
    </source>
</evidence>
<sequence>MNDDAELVVWCDYRKAGDQSLGKIAGEGAIDVPHVREAIKRIMEGGERAFQLRKEKYGF</sequence>
<dbReference type="AlphaFoldDB" id="L0DSL8"/>
<dbReference type="STRING" id="1255043.TVNIR_0919"/>
<dbReference type="PATRIC" id="fig|1255043.3.peg.924"/>
<organism evidence="1 2">
    <name type="scientific">Thioalkalivibrio nitratireducens (strain DSM 14787 / UNIQEM 213 / ALEN2)</name>
    <dbReference type="NCBI Taxonomy" id="1255043"/>
    <lineage>
        <taxon>Bacteria</taxon>
        <taxon>Pseudomonadati</taxon>
        <taxon>Pseudomonadota</taxon>
        <taxon>Gammaproteobacteria</taxon>
        <taxon>Chromatiales</taxon>
        <taxon>Ectothiorhodospiraceae</taxon>
        <taxon>Thioalkalivibrio</taxon>
    </lineage>
</organism>
<keyword evidence="2" id="KW-1185">Reference proteome</keyword>
<protein>
    <submittedName>
        <fullName evidence="1">Uncharacterized protein</fullName>
    </submittedName>
</protein>
<dbReference type="Proteomes" id="UP000010809">
    <property type="component" value="Chromosome"/>
</dbReference>
<dbReference type="HOGENOM" id="CLU_2959414_0_0_6"/>
<proteinExistence type="predicted"/>
<dbReference type="eggNOG" id="COG1121">
    <property type="taxonomic scope" value="Bacteria"/>
</dbReference>
<name>L0DSL8_THIND</name>